<name>A0A382S2L9_9ZZZZ</name>
<sequence length="239" mass="26694">MGDEREAGQGDAAALHETSLRLADTDSVFPVHWKSGSLKYADFKLMAEGGTAKLFTCRDVNLHREVVYKTLHPEMRQSEVETQRFLREARVTAKLQHPGTVPVYEMGRDRNGDMFFTMKHVRGRNLRDILLGLRDGDERLTQFFPLPVLVDSLIQVCQTVAYAHDRGVIHRDLKPANILVGGFGEVIVLDWGLAKVWGEPDVGIEAFPAKANPVLTPAGRRYGTPLYMAPELARGDAQI</sequence>
<accession>A0A382S2L9</accession>
<dbReference type="SUPFAM" id="SSF56112">
    <property type="entry name" value="Protein kinase-like (PK-like)"/>
    <property type="match status" value="1"/>
</dbReference>
<proteinExistence type="predicted"/>
<protein>
    <recommendedName>
        <fullName evidence="5">Protein kinase domain-containing protein</fullName>
    </recommendedName>
</protein>
<dbReference type="GO" id="GO:0004674">
    <property type="term" value="F:protein serine/threonine kinase activity"/>
    <property type="evidence" value="ECO:0007669"/>
    <property type="project" value="TreeGrafter"/>
</dbReference>
<dbReference type="EMBL" id="UINC01125984">
    <property type="protein sequence ID" value="SVD04179.1"/>
    <property type="molecule type" value="Genomic_DNA"/>
</dbReference>
<evidence type="ECO:0000256" key="3">
    <source>
        <dbReference type="ARBA" id="ARBA00022777"/>
    </source>
</evidence>
<dbReference type="GO" id="GO:0005524">
    <property type="term" value="F:ATP binding"/>
    <property type="evidence" value="ECO:0007669"/>
    <property type="project" value="UniProtKB-KW"/>
</dbReference>
<keyword evidence="2" id="KW-0547">Nucleotide-binding</keyword>
<dbReference type="CDD" id="cd14014">
    <property type="entry name" value="STKc_PknB_like"/>
    <property type="match status" value="1"/>
</dbReference>
<keyword evidence="4" id="KW-0067">ATP-binding</keyword>
<feature type="non-terminal residue" evidence="6">
    <location>
        <position position="239"/>
    </location>
</feature>
<dbReference type="Pfam" id="PF00069">
    <property type="entry name" value="Pkinase"/>
    <property type="match status" value="1"/>
</dbReference>
<reference evidence="6" key="1">
    <citation type="submission" date="2018-05" db="EMBL/GenBank/DDBJ databases">
        <authorList>
            <person name="Lanie J.A."/>
            <person name="Ng W.-L."/>
            <person name="Kazmierczak K.M."/>
            <person name="Andrzejewski T.M."/>
            <person name="Davidsen T.M."/>
            <person name="Wayne K.J."/>
            <person name="Tettelin H."/>
            <person name="Glass J.I."/>
            <person name="Rusch D."/>
            <person name="Podicherti R."/>
            <person name="Tsui H.-C.T."/>
            <person name="Winkler M.E."/>
        </authorList>
    </citation>
    <scope>NUCLEOTIDE SEQUENCE</scope>
</reference>
<dbReference type="PROSITE" id="PS00108">
    <property type="entry name" value="PROTEIN_KINASE_ST"/>
    <property type="match status" value="1"/>
</dbReference>
<dbReference type="PANTHER" id="PTHR43289">
    <property type="entry name" value="MITOGEN-ACTIVATED PROTEIN KINASE KINASE KINASE 20-RELATED"/>
    <property type="match status" value="1"/>
</dbReference>
<evidence type="ECO:0000256" key="2">
    <source>
        <dbReference type="ARBA" id="ARBA00022741"/>
    </source>
</evidence>
<dbReference type="InterPro" id="IPR000719">
    <property type="entry name" value="Prot_kinase_dom"/>
</dbReference>
<dbReference type="InterPro" id="IPR008271">
    <property type="entry name" value="Ser/Thr_kinase_AS"/>
</dbReference>
<dbReference type="PANTHER" id="PTHR43289:SF6">
    <property type="entry name" value="SERINE_THREONINE-PROTEIN KINASE NEKL-3"/>
    <property type="match status" value="1"/>
</dbReference>
<dbReference type="PROSITE" id="PS50011">
    <property type="entry name" value="PROTEIN_KINASE_DOM"/>
    <property type="match status" value="1"/>
</dbReference>
<keyword evidence="3" id="KW-0418">Kinase</keyword>
<gene>
    <name evidence="6" type="ORF">METZ01_LOCUS357033</name>
</gene>
<dbReference type="AlphaFoldDB" id="A0A382S2L9"/>
<dbReference type="InterPro" id="IPR011009">
    <property type="entry name" value="Kinase-like_dom_sf"/>
</dbReference>
<feature type="domain" description="Protein kinase" evidence="5">
    <location>
        <begin position="40"/>
        <end position="239"/>
    </location>
</feature>
<evidence type="ECO:0000313" key="6">
    <source>
        <dbReference type="EMBL" id="SVD04179.1"/>
    </source>
</evidence>
<dbReference type="Gene3D" id="3.30.200.20">
    <property type="entry name" value="Phosphorylase Kinase, domain 1"/>
    <property type="match status" value="1"/>
</dbReference>
<keyword evidence="1" id="KW-0808">Transferase</keyword>
<evidence type="ECO:0000256" key="4">
    <source>
        <dbReference type="ARBA" id="ARBA00022840"/>
    </source>
</evidence>
<organism evidence="6">
    <name type="scientific">marine metagenome</name>
    <dbReference type="NCBI Taxonomy" id="408172"/>
    <lineage>
        <taxon>unclassified sequences</taxon>
        <taxon>metagenomes</taxon>
        <taxon>ecological metagenomes</taxon>
    </lineage>
</organism>
<dbReference type="SMART" id="SM00220">
    <property type="entry name" value="S_TKc"/>
    <property type="match status" value="1"/>
</dbReference>
<evidence type="ECO:0000259" key="5">
    <source>
        <dbReference type="PROSITE" id="PS50011"/>
    </source>
</evidence>
<dbReference type="Gene3D" id="1.10.510.10">
    <property type="entry name" value="Transferase(Phosphotransferase) domain 1"/>
    <property type="match status" value="1"/>
</dbReference>
<evidence type="ECO:0000256" key="1">
    <source>
        <dbReference type="ARBA" id="ARBA00022679"/>
    </source>
</evidence>